<dbReference type="InterPro" id="IPR001650">
    <property type="entry name" value="Helicase_C-like"/>
</dbReference>
<dbReference type="InterPro" id="IPR049730">
    <property type="entry name" value="SNF2/RAD54-like_C"/>
</dbReference>
<dbReference type="GO" id="GO:0005524">
    <property type="term" value="F:ATP binding"/>
    <property type="evidence" value="ECO:0007669"/>
    <property type="project" value="InterPro"/>
</dbReference>
<dbReference type="Gene3D" id="1.10.150.20">
    <property type="entry name" value="5' to 3' exonuclease, C-terminal subdomain"/>
    <property type="match status" value="1"/>
</dbReference>
<dbReference type="Pfam" id="PF00271">
    <property type="entry name" value="Helicase_C"/>
    <property type="match status" value="1"/>
</dbReference>
<evidence type="ECO:0000256" key="1">
    <source>
        <dbReference type="ARBA" id="ARBA00022801"/>
    </source>
</evidence>
<accession>A0A261EQ86</accession>
<dbReference type="AlphaFoldDB" id="A0A261EQ86"/>
<organism evidence="4 5">
    <name type="scientific">Pseudoscardovia suis</name>
    <dbReference type="NCBI Taxonomy" id="987063"/>
    <lineage>
        <taxon>Bacteria</taxon>
        <taxon>Bacillati</taxon>
        <taxon>Actinomycetota</taxon>
        <taxon>Actinomycetes</taxon>
        <taxon>Bifidobacteriales</taxon>
        <taxon>Bifidobacteriaceae</taxon>
        <taxon>Pseudoscardovia</taxon>
    </lineage>
</organism>
<name>A0A261EQ86_9BIFI</name>
<evidence type="ECO:0000259" key="2">
    <source>
        <dbReference type="PROSITE" id="PS51192"/>
    </source>
</evidence>
<dbReference type="Pfam" id="PF00176">
    <property type="entry name" value="SNF2-rel_dom"/>
    <property type="match status" value="2"/>
</dbReference>
<dbReference type="SUPFAM" id="SSF52540">
    <property type="entry name" value="P-loop containing nucleoside triphosphate hydrolases"/>
    <property type="match status" value="2"/>
</dbReference>
<dbReference type="EMBL" id="MWWQ01000018">
    <property type="protein sequence ID" value="OZG49013.1"/>
    <property type="molecule type" value="Genomic_DNA"/>
</dbReference>
<dbReference type="GO" id="GO:0004386">
    <property type="term" value="F:helicase activity"/>
    <property type="evidence" value="ECO:0007669"/>
    <property type="project" value="UniProtKB-KW"/>
</dbReference>
<dbReference type="Gene3D" id="3.40.50.300">
    <property type="entry name" value="P-loop containing nucleotide triphosphate hydrolases"/>
    <property type="match status" value="1"/>
</dbReference>
<dbReference type="GO" id="GO:0016787">
    <property type="term" value="F:hydrolase activity"/>
    <property type="evidence" value="ECO:0007669"/>
    <property type="project" value="UniProtKB-KW"/>
</dbReference>
<gene>
    <name evidence="4" type="ORF">PSSU_1629</name>
</gene>
<feature type="domain" description="Helicase C-terminal" evidence="3">
    <location>
        <begin position="1004"/>
        <end position="1159"/>
    </location>
</feature>
<evidence type="ECO:0000313" key="4">
    <source>
        <dbReference type="EMBL" id="OZG49013.1"/>
    </source>
</evidence>
<dbReference type="InterPro" id="IPR000330">
    <property type="entry name" value="SNF2_N"/>
</dbReference>
<dbReference type="Proteomes" id="UP000216454">
    <property type="component" value="Unassembled WGS sequence"/>
</dbReference>
<evidence type="ECO:0000259" key="3">
    <source>
        <dbReference type="PROSITE" id="PS51194"/>
    </source>
</evidence>
<dbReference type="Gene3D" id="3.40.50.10810">
    <property type="entry name" value="Tandem AAA-ATPase domain"/>
    <property type="match status" value="2"/>
</dbReference>
<comment type="caution">
    <text evidence="4">The sequence shown here is derived from an EMBL/GenBank/DDBJ whole genome shotgun (WGS) entry which is preliminary data.</text>
</comment>
<dbReference type="InterPro" id="IPR038718">
    <property type="entry name" value="SNF2-like_sf"/>
</dbReference>
<proteinExistence type="predicted"/>
<protein>
    <submittedName>
        <fullName evidence="4">RNA helicase</fullName>
    </submittedName>
</protein>
<feature type="domain" description="Helicase ATP-binding" evidence="2">
    <location>
        <begin position="602"/>
        <end position="917"/>
    </location>
</feature>
<sequence length="1193" mass="128071">MAQERFDVEQVRQAIADAQQLIDALSGISARFQQLQDDLVHRIEQYRNNPVALQAANDDLASRIAPDASRFAANASSSFDSQSFAQEGVLPGGFAQGNPSQFTQMGVQAASVQAASPASSTSSPSYQPAHSASAYPASAYSSSTFFASAEHQSAQFHSASYQDPYQSGSSAVMSRATAVGSDEWASDSRFPDQSLFFLVRGERLRNEAKKLKLYEDTLKRNVGEASRCVHRIRWFFTSSEKKLSAQKAYADLVVQLQPDYPERHTADAVISQAQALFSTSAGDAWQDLAADNQTYLQAIQRAVPSDQLNMPALPVVQAAIEPLAKLRLTVTDANRRVQEVQQNVITSVQSLKQQLAQKTLGDTPITELRPSLPQGVRLGALKNAGYSSVLDICRASAPSIASVHGITMSTALQILHAADAYATTVIADSPVKISRDHKTPESTQILCAVQLYLKYKGAADTLARIQRLETQLKPALDLVVQLGNGFLLPQLTESTKNDIAKALQTVKNAGEGEYAALVGQLIALMPRDVPADAAFANPQSVWSDFERDSIAYFTAIEDLCPEAWGITAKSSMPEALSHAIDEQMLDTTGMTCELRRYQKWGVKYILHQKRVLLGDQMGLGKTVEAIAAMVSLSKAGATHFIVVCPASVLINWEREVSSKSALTAYIVHGSGLDAALNEWVYTGGVAITTYGVCDRLLDVCEDPAEDGTSADAAAMRTAAHPTVATQAATMQAVAAGENTPGEEVRRTIAQNCAVDAIGTAGAAGTVGAAGVAGVAGGAGVAGAVGAVGTVGHDASRARNANDGIVSAGYGTAMPSPASSAFLASSAYPVSSASSEDSASSTVSASPASSAYPAPIAKVHVDMLVVDEAHYVKNPSAKRTKRVAALANRTDRVLFMTGTPLENRVEEMANIVAMLRPDIASRLSLIRAGGNAPQFRAAVCEVYLRRKRDEVLSQLPDKQESVEWCSLGLKENALYEQTVMDGNWQQMRQLSWNVDDLEDSCKACRLDELIADATEDGRKIIVYSFYRHTLNAICERYAARIIGPLNGSVSPAERQRMVDEFNAAPAGTILAAQVQAGGTGLNIQSASVIVFCEPQIKPSIEDQAISRCYRMGQTRNVLVFRLLCAGTVDECILKMLERKRDIFNTYADRSLAADKMHELDGLDEHACKAIIEAEIARITRERDARGKSLLVNSL</sequence>
<keyword evidence="4" id="KW-0547">Nucleotide-binding</keyword>
<keyword evidence="1" id="KW-0378">Hydrolase</keyword>
<keyword evidence="4" id="KW-0347">Helicase</keyword>
<dbReference type="PROSITE" id="PS51194">
    <property type="entry name" value="HELICASE_CTER"/>
    <property type="match status" value="1"/>
</dbReference>
<keyword evidence="4" id="KW-0067">ATP-binding</keyword>
<evidence type="ECO:0000313" key="5">
    <source>
        <dbReference type="Proteomes" id="UP000216454"/>
    </source>
</evidence>
<dbReference type="InterPro" id="IPR027417">
    <property type="entry name" value="P-loop_NTPase"/>
</dbReference>
<dbReference type="SMART" id="SM00487">
    <property type="entry name" value="DEXDc"/>
    <property type="match status" value="1"/>
</dbReference>
<dbReference type="CDD" id="cd18793">
    <property type="entry name" value="SF2_C_SNF"/>
    <property type="match status" value="1"/>
</dbReference>
<dbReference type="InterPro" id="IPR014001">
    <property type="entry name" value="Helicase_ATP-bd"/>
</dbReference>
<dbReference type="SMART" id="SM00490">
    <property type="entry name" value="HELICc"/>
    <property type="match status" value="1"/>
</dbReference>
<reference evidence="4 5" key="1">
    <citation type="journal article" date="2017" name="BMC Genomics">
        <title>Comparative genomic and phylogenomic analyses of the Bifidobacteriaceae family.</title>
        <authorList>
            <person name="Lugli G.A."/>
            <person name="Milani C."/>
            <person name="Turroni F."/>
            <person name="Duranti S."/>
            <person name="Mancabelli L."/>
            <person name="Mangifesta M."/>
            <person name="Ferrario C."/>
            <person name="Modesto M."/>
            <person name="Mattarelli P."/>
            <person name="Jiri K."/>
            <person name="van Sinderen D."/>
            <person name="Ventura M."/>
        </authorList>
    </citation>
    <scope>NUCLEOTIDE SEQUENCE [LARGE SCALE GENOMIC DNA]</scope>
    <source>
        <strain evidence="4 5">DSM 24744</strain>
    </source>
</reference>
<keyword evidence="5" id="KW-1185">Reference proteome</keyword>
<dbReference type="PANTHER" id="PTHR10799">
    <property type="entry name" value="SNF2/RAD54 HELICASE FAMILY"/>
    <property type="match status" value="1"/>
</dbReference>
<dbReference type="PROSITE" id="PS51192">
    <property type="entry name" value="HELICASE_ATP_BIND_1"/>
    <property type="match status" value="1"/>
</dbReference>